<evidence type="ECO:0000313" key="3">
    <source>
        <dbReference type="Proteomes" id="UP000273626"/>
    </source>
</evidence>
<name>A0AAE6NW84_PARPN</name>
<accession>A0AAE6NW84</accession>
<keyword evidence="3" id="KW-1185">Reference proteome</keyword>
<evidence type="ECO:0000313" key="2">
    <source>
        <dbReference type="EMBL" id="RKS42602.1"/>
    </source>
</evidence>
<organism evidence="1 4">
    <name type="scientific">Paracoccus pantotrophus</name>
    <name type="common">Thiosphaera pantotropha</name>
    <dbReference type="NCBI Taxonomy" id="82367"/>
    <lineage>
        <taxon>Bacteria</taxon>
        <taxon>Pseudomonadati</taxon>
        <taxon>Pseudomonadota</taxon>
        <taxon>Alphaproteobacteria</taxon>
        <taxon>Rhodobacterales</taxon>
        <taxon>Paracoccaceae</taxon>
        <taxon>Paracoccus</taxon>
    </lineage>
</organism>
<dbReference type="KEGG" id="ppan:ESD82_07760"/>
<keyword evidence="1" id="KW-0614">Plasmid</keyword>
<evidence type="ECO:0000313" key="1">
    <source>
        <dbReference type="EMBL" id="QFG36125.1"/>
    </source>
</evidence>
<dbReference type="AlphaFoldDB" id="A0AAE6NW84"/>
<geneLocation type="plasmid" evidence="4">
    <name>ppan1</name>
</geneLocation>
<protein>
    <submittedName>
        <fullName evidence="1">Uncharacterized protein</fullName>
    </submittedName>
</protein>
<reference evidence="1 4" key="2">
    <citation type="submission" date="2019-01" db="EMBL/GenBank/DDBJ databases">
        <title>Complete Genome Sequence and Annotation of the Paracoccus pantotrophus type strain DSM 2944.</title>
        <authorList>
            <person name="Bockwoldt J.A."/>
            <person name="Zimmermann M."/>
            <person name="Tiso T."/>
            <person name="Blank L.M."/>
        </authorList>
    </citation>
    <scope>NUCLEOTIDE SEQUENCE [LARGE SCALE GENOMIC DNA]</scope>
    <source>
        <strain evidence="1 4">DSM 2944</strain>
        <plasmid evidence="4">ppan1</plasmid>
        <plasmid evidence="1">pPAN1</plasmid>
    </source>
</reference>
<dbReference type="EMBL" id="RBLI01000004">
    <property type="protein sequence ID" value="RKS42602.1"/>
    <property type="molecule type" value="Genomic_DNA"/>
</dbReference>
<proteinExistence type="predicted"/>
<dbReference type="Proteomes" id="UP000273626">
    <property type="component" value="Unassembled WGS sequence"/>
</dbReference>
<dbReference type="Proteomes" id="UP000326453">
    <property type="component" value="Plasmid pPAN1"/>
</dbReference>
<evidence type="ECO:0000313" key="4">
    <source>
        <dbReference type="Proteomes" id="UP000326453"/>
    </source>
</evidence>
<gene>
    <name evidence="2" type="ORF">BDE18_4307</name>
    <name evidence="1" type="ORF">ESD82_07760</name>
</gene>
<geneLocation type="plasmid" evidence="1">
    <name>pPAN1</name>
</geneLocation>
<dbReference type="GeneID" id="51370457"/>
<dbReference type="RefSeq" id="WP_147429455.1">
    <property type="nucleotide sequence ID" value="NZ_CP044424.1"/>
</dbReference>
<sequence>MAVYEISMTIEDGPVTFRPDDLDEWLDEMGLEIQGYNENPRQREELQGQPKIAGLYGPFWGAYTHDGEPVIRYEDPQRCRDLSQ</sequence>
<dbReference type="EMBL" id="CP044424">
    <property type="protein sequence ID" value="QFG36125.1"/>
    <property type="molecule type" value="Genomic_DNA"/>
</dbReference>
<reference evidence="2 3" key="1">
    <citation type="submission" date="2018-10" db="EMBL/GenBank/DDBJ databases">
        <title>Genomic Encyclopedia of Archaeal and Bacterial Type Strains, Phase II (KMG-II): from individual species to whole genera.</title>
        <authorList>
            <person name="Goeker M."/>
        </authorList>
    </citation>
    <scope>NUCLEOTIDE SEQUENCE [LARGE SCALE GENOMIC DNA]</scope>
    <source>
        <strain evidence="3">ATCC 35512 / DSM 2944 / CIP 106514 / LMD 82.5 / NBRC 102493 / NCCB 82005 / GB17</strain>
        <strain evidence="2">DSM 2944</strain>
    </source>
</reference>